<accession>A0A2V0PJI9</accession>
<comment type="subcellular location">
    <subcellularLocation>
        <location evidence="1">Membrane</location>
        <topology evidence="1">Multi-pass membrane protein</topology>
    </subcellularLocation>
</comment>
<dbReference type="InParanoid" id="A0A2V0PJI9"/>
<feature type="compositionally biased region" description="Low complexity" evidence="5">
    <location>
        <begin position="531"/>
        <end position="540"/>
    </location>
</feature>
<dbReference type="FunFam" id="1.20.1280.290:FF:000009">
    <property type="entry name" value="PQ loop repeat family protein"/>
    <property type="match status" value="1"/>
</dbReference>
<keyword evidence="8" id="KW-1185">Reference proteome</keyword>
<dbReference type="SMART" id="SM00679">
    <property type="entry name" value="CTNS"/>
    <property type="match status" value="2"/>
</dbReference>
<feature type="transmembrane region" description="Helical" evidence="6">
    <location>
        <begin position="426"/>
        <end position="445"/>
    </location>
</feature>
<dbReference type="InterPro" id="IPR006603">
    <property type="entry name" value="PQ-loop_rpt"/>
</dbReference>
<gene>
    <name evidence="7" type="ORF">Rsub_10565</name>
</gene>
<feature type="compositionally biased region" description="Gly residues" evidence="5">
    <location>
        <begin position="400"/>
        <end position="414"/>
    </location>
</feature>
<dbReference type="EMBL" id="BDRX01000117">
    <property type="protein sequence ID" value="GBF98153.1"/>
    <property type="molecule type" value="Genomic_DNA"/>
</dbReference>
<feature type="compositionally biased region" description="Gly residues" evidence="5">
    <location>
        <begin position="236"/>
        <end position="258"/>
    </location>
</feature>
<feature type="region of interest" description="Disordered" evidence="5">
    <location>
        <begin position="143"/>
        <end position="277"/>
    </location>
</feature>
<dbReference type="GO" id="GO:0015174">
    <property type="term" value="F:basic amino acid transmembrane transporter activity"/>
    <property type="evidence" value="ECO:0007669"/>
    <property type="project" value="TreeGrafter"/>
</dbReference>
<feature type="compositionally biased region" description="Gly residues" evidence="5">
    <location>
        <begin position="365"/>
        <end position="388"/>
    </location>
</feature>
<proteinExistence type="predicted"/>
<evidence type="ECO:0000256" key="1">
    <source>
        <dbReference type="ARBA" id="ARBA00004141"/>
    </source>
</evidence>
<evidence type="ECO:0000256" key="5">
    <source>
        <dbReference type="SAM" id="MobiDB-lite"/>
    </source>
</evidence>
<dbReference type="PANTHER" id="PTHR16201:SF34">
    <property type="entry name" value="LYSOSOMAL AMINO ACID TRANSPORTER 1"/>
    <property type="match status" value="1"/>
</dbReference>
<dbReference type="Gene3D" id="1.20.1280.290">
    <property type="match status" value="2"/>
</dbReference>
<dbReference type="STRING" id="307507.A0A2V0PJI9"/>
<feature type="compositionally biased region" description="Low complexity" evidence="5">
    <location>
        <begin position="342"/>
        <end position="364"/>
    </location>
</feature>
<feature type="compositionally biased region" description="Gly residues" evidence="5">
    <location>
        <begin position="157"/>
        <end position="198"/>
    </location>
</feature>
<dbReference type="PANTHER" id="PTHR16201">
    <property type="entry name" value="SEVEN TRANSMEMBRANE PROTEIN 1-RELATED"/>
    <property type="match status" value="1"/>
</dbReference>
<dbReference type="GO" id="GO:0098852">
    <property type="term" value="C:lytic vacuole membrane"/>
    <property type="evidence" value="ECO:0007669"/>
    <property type="project" value="UniProtKB-ARBA"/>
</dbReference>
<evidence type="ECO:0000256" key="2">
    <source>
        <dbReference type="ARBA" id="ARBA00022692"/>
    </source>
</evidence>
<keyword evidence="3 6" id="KW-1133">Transmembrane helix</keyword>
<keyword evidence="4 6" id="KW-0472">Membrane</keyword>
<evidence type="ECO:0000313" key="7">
    <source>
        <dbReference type="EMBL" id="GBF98153.1"/>
    </source>
</evidence>
<protein>
    <submittedName>
        <fullName evidence="7">Uncharacterized protein</fullName>
    </submittedName>
</protein>
<feature type="transmembrane region" description="Helical" evidence="6">
    <location>
        <begin position="281"/>
        <end position="298"/>
    </location>
</feature>
<feature type="compositionally biased region" description="Basic and acidic residues" evidence="5">
    <location>
        <begin position="551"/>
        <end position="560"/>
    </location>
</feature>
<evidence type="ECO:0000313" key="8">
    <source>
        <dbReference type="Proteomes" id="UP000247498"/>
    </source>
</evidence>
<comment type="caution">
    <text evidence="7">The sequence shown here is derived from an EMBL/GenBank/DDBJ whole genome shotgun (WGS) entry which is preliminary data.</text>
</comment>
<feature type="compositionally biased region" description="Basic residues" evidence="5">
    <location>
        <begin position="143"/>
        <end position="154"/>
    </location>
</feature>
<evidence type="ECO:0000256" key="3">
    <source>
        <dbReference type="ARBA" id="ARBA00022989"/>
    </source>
</evidence>
<keyword evidence="2 6" id="KW-0812">Transmembrane</keyword>
<feature type="region of interest" description="Disordered" evidence="5">
    <location>
        <begin position="342"/>
        <end position="425"/>
    </location>
</feature>
<feature type="compositionally biased region" description="Basic residues" evidence="5">
    <location>
        <begin position="541"/>
        <end position="550"/>
    </location>
</feature>
<evidence type="ECO:0000256" key="6">
    <source>
        <dbReference type="SAM" id="Phobius"/>
    </source>
</evidence>
<dbReference type="Proteomes" id="UP000247498">
    <property type="component" value="Unassembled WGS sequence"/>
</dbReference>
<dbReference type="OrthoDB" id="8048523at2759"/>
<dbReference type="FunCoup" id="A0A2V0PJI9">
    <property type="interactions" value="654"/>
</dbReference>
<feature type="compositionally biased region" description="Low complexity" evidence="5">
    <location>
        <begin position="220"/>
        <end position="235"/>
    </location>
</feature>
<dbReference type="AlphaFoldDB" id="A0A2V0PJI9"/>
<evidence type="ECO:0000256" key="4">
    <source>
        <dbReference type="ARBA" id="ARBA00023136"/>
    </source>
</evidence>
<feature type="transmembrane region" description="Helical" evidence="6">
    <location>
        <begin position="103"/>
        <end position="123"/>
    </location>
</feature>
<sequence>MFSLGRPLAAGTQACGPGAVPWIAEHFHDCVYNWRDYAGFVLGLMAIVFWVFAQLPQFVSNFRNKSAEALSPWFLAQWLLGDTFNLTGALMQGEQLPTTTYTAMYFVLSDVFMMMQFIYYGALQRRREKIALLQARYAARAARHHHHHHHHHHRDGGGGGGGGGTEGGAGAGGGGSGGVGGPGGGGGSGSGGGGGGLDGAALDPAYGTGGSARSGSWRRPGGAKAPGAQWAAADGADGGEGPGGHGGGSGLGSFGGGPAAQQQTPCRHASGRGRHPAGRPLAAVAVLAALGLAAFAGLGPGGSGGGRAAPAAPQRRLQAAGGPRLAAWLGEAPLPRWEAQQPLDLSTQQQKQQQQQQQRQALGGSSSGGGGIVSSSSSGGGGGDGLGGTSSSSGDPRLGHLGGDSGGGDSGGGDSGDDDDGGGRPAWMVTLGTSLGWVSSLLYLASRVSQIHKNYTRRSAEGLALAMFVLAATANLCTGTGILLRTFTWRELVEQGPWLAGSLGTITLDMVILSQSLKYGDKPPLPTHQSAAAAAAQRHQQQQRRRHHAAHPHDGEQEQRLHHRPGAAALLPAEGADDGDEATPLLLPT</sequence>
<name>A0A2V0PJI9_9CHLO</name>
<dbReference type="Pfam" id="PF04193">
    <property type="entry name" value="PQ-loop"/>
    <property type="match status" value="2"/>
</dbReference>
<feature type="transmembrane region" description="Helical" evidence="6">
    <location>
        <begin position="465"/>
        <end position="484"/>
    </location>
</feature>
<feature type="region of interest" description="Disordered" evidence="5">
    <location>
        <begin position="523"/>
        <end position="589"/>
    </location>
</feature>
<dbReference type="InterPro" id="IPR051415">
    <property type="entry name" value="LAAT-1"/>
</dbReference>
<reference evidence="7 8" key="1">
    <citation type="journal article" date="2018" name="Sci. Rep.">
        <title>Raphidocelis subcapitata (=Pseudokirchneriella subcapitata) provides an insight into genome evolution and environmental adaptations in the Sphaeropleales.</title>
        <authorList>
            <person name="Suzuki S."/>
            <person name="Yamaguchi H."/>
            <person name="Nakajima N."/>
            <person name="Kawachi M."/>
        </authorList>
    </citation>
    <scope>NUCLEOTIDE SEQUENCE [LARGE SCALE GENOMIC DNA]</scope>
    <source>
        <strain evidence="7 8">NIES-35</strain>
    </source>
</reference>
<organism evidence="7 8">
    <name type="scientific">Raphidocelis subcapitata</name>
    <dbReference type="NCBI Taxonomy" id="307507"/>
    <lineage>
        <taxon>Eukaryota</taxon>
        <taxon>Viridiplantae</taxon>
        <taxon>Chlorophyta</taxon>
        <taxon>core chlorophytes</taxon>
        <taxon>Chlorophyceae</taxon>
        <taxon>CS clade</taxon>
        <taxon>Sphaeropleales</taxon>
        <taxon>Selenastraceae</taxon>
        <taxon>Raphidocelis</taxon>
    </lineage>
</organism>
<feature type="transmembrane region" description="Helical" evidence="6">
    <location>
        <begin position="37"/>
        <end position="58"/>
    </location>
</feature>